<organism evidence="2">
    <name type="scientific">Medicago truncatula</name>
    <name type="common">Barrel medic</name>
    <name type="synonym">Medicago tribuloides</name>
    <dbReference type="NCBI Taxonomy" id="3880"/>
    <lineage>
        <taxon>Eukaryota</taxon>
        <taxon>Viridiplantae</taxon>
        <taxon>Streptophyta</taxon>
        <taxon>Embryophyta</taxon>
        <taxon>Tracheophyta</taxon>
        <taxon>Spermatophyta</taxon>
        <taxon>Magnoliopsida</taxon>
        <taxon>eudicotyledons</taxon>
        <taxon>Gunneridae</taxon>
        <taxon>Pentapetalae</taxon>
        <taxon>rosids</taxon>
        <taxon>fabids</taxon>
        <taxon>Fabales</taxon>
        <taxon>Fabaceae</taxon>
        <taxon>Papilionoideae</taxon>
        <taxon>50 kb inversion clade</taxon>
        <taxon>NPAAA clade</taxon>
        <taxon>Hologalegina</taxon>
        <taxon>IRL clade</taxon>
        <taxon>Trifolieae</taxon>
        <taxon>Medicago</taxon>
    </lineage>
</organism>
<dbReference type="InterPro" id="IPR026960">
    <property type="entry name" value="RVT-Znf"/>
</dbReference>
<proteinExistence type="predicted"/>
<dbReference type="InterPro" id="IPR000477">
    <property type="entry name" value="RT_dom"/>
</dbReference>
<dbReference type="InterPro" id="IPR043502">
    <property type="entry name" value="DNA/RNA_pol_sf"/>
</dbReference>
<keyword evidence="2" id="KW-0548">Nucleotidyltransferase</keyword>
<protein>
    <submittedName>
        <fullName evidence="2">RNA-directed DNA polymerase (Reverse transcriptase)</fullName>
    </submittedName>
</protein>
<dbReference type="Pfam" id="PF00078">
    <property type="entry name" value="RVT_1"/>
    <property type="match status" value="1"/>
</dbReference>
<keyword evidence="2" id="KW-0808">Transferase</keyword>
<dbReference type="PANTHER" id="PTHR46890:SF48">
    <property type="entry name" value="RNA-DIRECTED DNA POLYMERASE"/>
    <property type="match status" value="1"/>
</dbReference>
<evidence type="ECO:0000259" key="1">
    <source>
        <dbReference type="PROSITE" id="PS50878"/>
    </source>
</evidence>
<dbReference type="GO" id="GO:0003964">
    <property type="term" value="F:RNA-directed DNA polymerase activity"/>
    <property type="evidence" value="ECO:0007669"/>
    <property type="project" value="UniProtKB-KW"/>
</dbReference>
<dbReference type="AlphaFoldDB" id="A2Q137"/>
<keyword evidence="2" id="KW-0695">RNA-directed DNA polymerase</keyword>
<dbReference type="CDD" id="cd01650">
    <property type="entry name" value="RT_nLTR_like"/>
    <property type="match status" value="1"/>
</dbReference>
<reference evidence="2" key="1">
    <citation type="submission" date="2004-04" db="EMBL/GenBank/DDBJ databases">
        <authorList>
            <person name="Town C.D."/>
        </authorList>
    </citation>
    <scope>NUCLEOTIDE SEQUENCE</scope>
</reference>
<sequence length="469" mass="53686">MYKILTKILANRLCMVIGSVIFETQSAFIKGRQILDDILVANEVVDEARKCKKGLILFKVDFEKAYNSIDWSYLDDVMLKMGFPTLWRKWIKECIGTATTSVLVNGSPIDEFSLRRGLRQGDRLSPFLFLLAAEGFHVLMKSMTDIDLFHGYTVGRNDQVSVSHLQFADDTLILGDKSWANIRAMREVLLLFQDLSGLKVNFTKSLLVRVNVPGSWLAEAAMVLISNLFVGDKRLTVSGSLWGRVSDGGRATSAWWQLISAMRSEEWFLDNVCRSLGDGKNTLFWTDEWMGGVPFSVRFNRLYELSMLKSVSVFDMHLLGWGWRGRRGVGGKAYNFLTDNAPVDVEVYVPHLWLKEVPLKVVLFVWRMLLDRLPTKDNLYRRTVVGVNNRFCVGGYEEVETYSHLFLHCNVFGSVWNHIHSLTPLGELPSQGGSSFRLFGLQRCWKFGKREITGFSRTKIHLYCKWRTK</sequence>
<gene>
    <name evidence="2" type="ORF">MtrDRAFT_AC147481g31v2</name>
</gene>
<reference evidence="2" key="2">
    <citation type="submission" date="2007-03" db="EMBL/GenBank/DDBJ databases">
        <authorList>
            <consortium name="The International Medicago Genome Annotation Group"/>
        </authorList>
    </citation>
    <scope>NUCLEOTIDE SEQUENCE</scope>
</reference>
<feature type="domain" description="Reverse transcriptase" evidence="1">
    <location>
        <begin position="1"/>
        <end position="221"/>
    </location>
</feature>
<dbReference type="SUPFAM" id="SSF56672">
    <property type="entry name" value="DNA/RNA polymerases"/>
    <property type="match status" value="1"/>
</dbReference>
<name>A2Q137_MEDTR</name>
<dbReference type="Pfam" id="PF13966">
    <property type="entry name" value="zf-RVT"/>
    <property type="match status" value="1"/>
</dbReference>
<evidence type="ECO:0000313" key="2">
    <source>
        <dbReference type="EMBL" id="ABN04852.1"/>
    </source>
</evidence>
<dbReference type="PROSITE" id="PS50878">
    <property type="entry name" value="RT_POL"/>
    <property type="match status" value="1"/>
</dbReference>
<dbReference type="PANTHER" id="PTHR46890">
    <property type="entry name" value="NON-LTR RETROLELEMENT REVERSE TRANSCRIPTASE-LIKE PROTEIN-RELATED"/>
    <property type="match status" value="1"/>
</dbReference>
<dbReference type="InterPro" id="IPR052343">
    <property type="entry name" value="Retrotransposon-Effector_Assoc"/>
</dbReference>
<dbReference type="EMBL" id="AC147481">
    <property type="protein sequence ID" value="ABN04852.1"/>
    <property type="molecule type" value="Genomic_DNA"/>
</dbReference>
<accession>A2Q137</accession>